<sequence length="153" mass="17846">MRSTYQDELLSKIKTKYGRNNCLLNISHKFRRDTVAAFHLFMGHDCLDTHLYRIDILTEAAYLCVTKEMSLSTNTTCIPMKLFSEIRNHRDIGRRDDFWGDNLPLSKEPLAIGNKTKIYIYEDNFIISLHYLVLSNVIDIVKGTILLLYLKIN</sequence>
<accession>A0A8X6URC2</accession>
<evidence type="ECO:0000313" key="2">
    <source>
        <dbReference type="Proteomes" id="UP000887013"/>
    </source>
</evidence>
<organism evidence="1 2">
    <name type="scientific">Nephila pilipes</name>
    <name type="common">Giant wood spider</name>
    <name type="synonym">Nephila maculata</name>
    <dbReference type="NCBI Taxonomy" id="299642"/>
    <lineage>
        <taxon>Eukaryota</taxon>
        <taxon>Metazoa</taxon>
        <taxon>Ecdysozoa</taxon>
        <taxon>Arthropoda</taxon>
        <taxon>Chelicerata</taxon>
        <taxon>Arachnida</taxon>
        <taxon>Araneae</taxon>
        <taxon>Araneomorphae</taxon>
        <taxon>Entelegynae</taxon>
        <taxon>Araneoidea</taxon>
        <taxon>Nephilidae</taxon>
        <taxon>Nephila</taxon>
    </lineage>
</organism>
<dbReference type="Proteomes" id="UP000887013">
    <property type="component" value="Unassembled WGS sequence"/>
</dbReference>
<protein>
    <submittedName>
        <fullName evidence="1">Uncharacterized protein</fullName>
    </submittedName>
</protein>
<reference evidence="1" key="1">
    <citation type="submission" date="2020-08" db="EMBL/GenBank/DDBJ databases">
        <title>Multicomponent nature underlies the extraordinary mechanical properties of spider dragline silk.</title>
        <authorList>
            <person name="Kono N."/>
            <person name="Nakamura H."/>
            <person name="Mori M."/>
            <person name="Yoshida Y."/>
            <person name="Ohtoshi R."/>
            <person name="Malay A.D."/>
            <person name="Moran D.A.P."/>
            <person name="Tomita M."/>
            <person name="Numata K."/>
            <person name="Arakawa K."/>
        </authorList>
    </citation>
    <scope>NUCLEOTIDE SEQUENCE</scope>
</reference>
<name>A0A8X6URC2_NEPPI</name>
<comment type="caution">
    <text evidence="1">The sequence shown here is derived from an EMBL/GenBank/DDBJ whole genome shotgun (WGS) entry which is preliminary data.</text>
</comment>
<dbReference type="EMBL" id="BMAW01084753">
    <property type="protein sequence ID" value="GFU40074.1"/>
    <property type="molecule type" value="Genomic_DNA"/>
</dbReference>
<proteinExistence type="predicted"/>
<evidence type="ECO:0000313" key="1">
    <source>
        <dbReference type="EMBL" id="GFU40074.1"/>
    </source>
</evidence>
<gene>
    <name evidence="1" type="ORF">NPIL_219231</name>
</gene>
<dbReference type="AlphaFoldDB" id="A0A8X6URC2"/>
<keyword evidence="2" id="KW-1185">Reference proteome</keyword>